<dbReference type="InterPro" id="IPR000871">
    <property type="entry name" value="Beta-lactam_class-A"/>
</dbReference>
<organism evidence="9 10">
    <name type="scientific">Runella defluvii</name>
    <dbReference type="NCBI Taxonomy" id="370973"/>
    <lineage>
        <taxon>Bacteria</taxon>
        <taxon>Pseudomonadati</taxon>
        <taxon>Bacteroidota</taxon>
        <taxon>Cytophagia</taxon>
        <taxon>Cytophagales</taxon>
        <taxon>Spirosomataceae</taxon>
        <taxon>Runella</taxon>
    </lineage>
</organism>
<dbReference type="PANTHER" id="PTHR35333:SF3">
    <property type="entry name" value="BETA-LACTAMASE-TYPE TRANSPEPTIDASE FOLD CONTAINING PROTEIN"/>
    <property type="match status" value="1"/>
</dbReference>
<feature type="chain" id="PRO_5031546548" description="Beta-lactamase" evidence="7">
    <location>
        <begin position="23"/>
        <end position="299"/>
    </location>
</feature>
<comment type="catalytic activity">
    <reaction evidence="1 6">
        <text>a beta-lactam + H2O = a substituted beta-amino acid</text>
        <dbReference type="Rhea" id="RHEA:20401"/>
        <dbReference type="ChEBI" id="CHEBI:15377"/>
        <dbReference type="ChEBI" id="CHEBI:35627"/>
        <dbReference type="ChEBI" id="CHEBI:140347"/>
        <dbReference type="EC" id="3.5.2.6"/>
    </reaction>
</comment>
<keyword evidence="4 6" id="KW-0378">Hydrolase</keyword>
<evidence type="ECO:0000256" key="1">
    <source>
        <dbReference type="ARBA" id="ARBA00001526"/>
    </source>
</evidence>
<dbReference type="EMBL" id="JACIBY010000003">
    <property type="protein sequence ID" value="MBB3837951.1"/>
    <property type="molecule type" value="Genomic_DNA"/>
</dbReference>
<evidence type="ECO:0000256" key="6">
    <source>
        <dbReference type="RuleBase" id="RU361140"/>
    </source>
</evidence>
<proteinExistence type="inferred from homology"/>
<evidence type="ECO:0000256" key="4">
    <source>
        <dbReference type="ARBA" id="ARBA00022801"/>
    </source>
</evidence>
<dbReference type="NCBIfam" id="NF012099">
    <property type="entry name" value="SubclassA2"/>
    <property type="match status" value="1"/>
</dbReference>
<dbReference type="GO" id="GO:0046677">
    <property type="term" value="P:response to antibiotic"/>
    <property type="evidence" value="ECO:0007669"/>
    <property type="project" value="UniProtKB-UniRule"/>
</dbReference>
<evidence type="ECO:0000313" key="10">
    <source>
        <dbReference type="Proteomes" id="UP000541352"/>
    </source>
</evidence>
<evidence type="ECO:0000259" key="8">
    <source>
        <dbReference type="Pfam" id="PF13354"/>
    </source>
</evidence>
<accession>A0A7W5ZIT7</accession>
<gene>
    <name evidence="9" type="ORF">FHS57_001948</name>
</gene>
<comment type="caution">
    <text evidence="9">The sequence shown here is derived from an EMBL/GenBank/DDBJ whole genome shotgun (WGS) entry which is preliminary data.</text>
</comment>
<dbReference type="Pfam" id="PF13354">
    <property type="entry name" value="Beta-lactamase2"/>
    <property type="match status" value="1"/>
</dbReference>
<dbReference type="InterPro" id="IPR012338">
    <property type="entry name" value="Beta-lactam/transpept-like"/>
</dbReference>
<dbReference type="NCBIfam" id="NF033103">
    <property type="entry name" value="bla_class_A"/>
    <property type="match status" value="1"/>
</dbReference>
<dbReference type="RefSeq" id="WP_183972908.1">
    <property type="nucleotide sequence ID" value="NZ_JACIBY010000003.1"/>
</dbReference>
<feature type="domain" description="Beta-lactamase class A catalytic" evidence="8">
    <location>
        <begin position="53"/>
        <end position="271"/>
    </location>
</feature>
<dbReference type="GO" id="GO:0030655">
    <property type="term" value="P:beta-lactam antibiotic catabolic process"/>
    <property type="evidence" value="ECO:0007669"/>
    <property type="project" value="InterPro"/>
</dbReference>
<comment type="similarity">
    <text evidence="2 6">Belongs to the class-A beta-lactamase family.</text>
</comment>
<dbReference type="PANTHER" id="PTHR35333">
    <property type="entry name" value="BETA-LACTAMASE"/>
    <property type="match status" value="1"/>
</dbReference>
<protein>
    <recommendedName>
        <fullName evidence="3 6">Beta-lactamase</fullName>
        <ecNumber evidence="3 6">3.5.2.6</ecNumber>
    </recommendedName>
</protein>
<evidence type="ECO:0000256" key="7">
    <source>
        <dbReference type="SAM" id="SignalP"/>
    </source>
</evidence>
<dbReference type="PRINTS" id="PR00118">
    <property type="entry name" value="BLACTAMASEA"/>
</dbReference>
<keyword evidence="7" id="KW-0732">Signal</keyword>
<dbReference type="SUPFAM" id="SSF56601">
    <property type="entry name" value="beta-lactamase/transpeptidase-like"/>
    <property type="match status" value="1"/>
</dbReference>
<evidence type="ECO:0000313" key="9">
    <source>
        <dbReference type="EMBL" id="MBB3837951.1"/>
    </source>
</evidence>
<evidence type="ECO:0000256" key="5">
    <source>
        <dbReference type="ARBA" id="ARBA00023251"/>
    </source>
</evidence>
<dbReference type="GO" id="GO:0008800">
    <property type="term" value="F:beta-lactamase activity"/>
    <property type="evidence" value="ECO:0007669"/>
    <property type="project" value="UniProtKB-UniRule"/>
</dbReference>
<dbReference type="EC" id="3.5.2.6" evidence="3 6"/>
<dbReference type="InterPro" id="IPR045155">
    <property type="entry name" value="Beta-lactam_cat"/>
</dbReference>
<sequence>MQTSLLRLLFLLFATFSLTTSAQLPDLKKKISQIVAGKKVKVGVAILGPTPTDTLSFYGNGRFPMQSVFKLHIGLAMLSEVDKGKFKLNQPIKVEKADLIPDLYSPLRDAYPNGGDIELSKIIEYTVAESDNVGCELLLKLLGGPQAVEQYLMGRGFKNVSIKINEQVMQKNWELQYQNWTTPKAANDLLAAYYFNSRKLLSSKSHEFLWAVMKGTKTGKNRLRSQLPAETVLAHKTGSSGTNAEGLTAAVNDIGVLFLPSGSPVFISVFVTNSTESEATNEKIIADIGKATWDYFTKK</sequence>
<dbReference type="PROSITE" id="PS00146">
    <property type="entry name" value="BETA_LACTAMASE_A"/>
    <property type="match status" value="1"/>
</dbReference>
<dbReference type="Proteomes" id="UP000541352">
    <property type="component" value="Unassembled WGS sequence"/>
</dbReference>
<keyword evidence="5 6" id="KW-0046">Antibiotic resistance</keyword>
<keyword evidence="10" id="KW-1185">Reference proteome</keyword>
<evidence type="ECO:0000256" key="2">
    <source>
        <dbReference type="ARBA" id="ARBA00009009"/>
    </source>
</evidence>
<dbReference type="AlphaFoldDB" id="A0A7W5ZIT7"/>
<reference evidence="9 10" key="1">
    <citation type="submission" date="2020-08" db="EMBL/GenBank/DDBJ databases">
        <title>Genomic Encyclopedia of Type Strains, Phase IV (KMG-IV): sequencing the most valuable type-strain genomes for metagenomic binning, comparative biology and taxonomic classification.</title>
        <authorList>
            <person name="Goeker M."/>
        </authorList>
    </citation>
    <scope>NUCLEOTIDE SEQUENCE [LARGE SCALE GENOMIC DNA]</scope>
    <source>
        <strain evidence="9 10">DSM 17976</strain>
    </source>
</reference>
<dbReference type="Gene3D" id="3.40.710.10">
    <property type="entry name" value="DD-peptidase/beta-lactamase superfamily"/>
    <property type="match status" value="1"/>
</dbReference>
<dbReference type="InterPro" id="IPR023650">
    <property type="entry name" value="Beta-lactam_class-A_AS"/>
</dbReference>
<name>A0A7W5ZIT7_9BACT</name>
<feature type="signal peptide" evidence="7">
    <location>
        <begin position="1"/>
        <end position="22"/>
    </location>
</feature>
<evidence type="ECO:0000256" key="3">
    <source>
        <dbReference type="ARBA" id="ARBA00012865"/>
    </source>
</evidence>